<dbReference type="GO" id="GO:0005829">
    <property type="term" value="C:cytosol"/>
    <property type="evidence" value="ECO:0007669"/>
    <property type="project" value="TreeGrafter"/>
</dbReference>
<evidence type="ECO:0000256" key="1">
    <source>
        <dbReference type="ARBA" id="ARBA00022679"/>
    </source>
</evidence>
<dbReference type="Pfam" id="PF00069">
    <property type="entry name" value="Pkinase"/>
    <property type="match status" value="1"/>
</dbReference>
<dbReference type="GO" id="GO:0004674">
    <property type="term" value="F:protein serine/threonine kinase activity"/>
    <property type="evidence" value="ECO:0007669"/>
    <property type="project" value="UniProtKB-KW"/>
</dbReference>
<dbReference type="PANTHER" id="PTHR24348">
    <property type="entry name" value="SERINE/THREONINE-PROTEIN KINASE UNC-51-RELATED"/>
    <property type="match status" value="1"/>
</dbReference>
<evidence type="ECO:0000259" key="6">
    <source>
        <dbReference type="PROSITE" id="PS50011"/>
    </source>
</evidence>
<evidence type="ECO:0000256" key="4">
    <source>
        <dbReference type="ARBA" id="ARBA00022840"/>
    </source>
</evidence>
<keyword evidence="7" id="KW-0723">Serine/threonine-protein kinase</keyword>
<dbReference type="GO" id="GO:0042594">
    <property type="term" value="P:response to starvation"/>
    <property type="evidence" value="ECO:0007669"/>
    <property type="project" value="TreeGrafter"/>
</dbReference>
<dbReference type="Proteomes" id="UP000625316">
    <property type="component" value="Unassembled WGS sequence"/>
</dbReference>
<dbReference type="InterPro" id="IPR011009">
    <property type="entry name" value="Kinase-like_dom_sf"/>
</dbReference>
<dbReference type="InterPro" id="IPR017441">
    <property type="entry name" value="Protein_kinase_ATP_BS"/>
</dbReference>
<dbReference type="SMART" id="SM00220">
    <property type="entry name" value="S_TKc"/>
    <property type="match status" value="1"/>
</dbReference>
<dbReference type="RefSeq" id="WP_264324827.1">
    <property type="nucleotide sequence ID" value="NZ_JADEXQ010000026.1"/>
</dbReference>
<evidence type="ECO:0000313" key="7">
    <source>
        <dbReference type="EMBL" id="MBE9030002.1"/>
    </source>
</evidence>
<evidence type="ECO:0000313" key="8">
    <source>
        <dbReference type="Proteomes" id="UP000625316"/>
    </source>
</evidence>
<feature type="domain" description="Protein kinase" evidence="6">
    <location>
        <begin position="11"/>
        <end position="263"/>
    </location>
</feature>
<dbReference type="AlphaFoldDB" id="A0A928Z3G4"/>
<accession>A0A928Z3G4</accession>
<gene>
    <name evidence="7" type="ORF">IQ266_09710</name>
</gene>
<name>A0A928Z3G4_9CYAN</name>
<reference evidence="7" key="1">
    <citation type="submission" date="2020-10" db="EMBL/GenBank/DDBJ databases">
        <authorList>
            <person name="Castelo-Branco R."/>
            <person name="Eusebio N."/>
            <person name="Adriana R."/>
            <person name="Vieira A."/>
            <person name="Brugerolle De Fraissinette N."/>
            <person name="Rezende De Castro R."/>
            <person name="Schneider M.P."/>
            <person name="Vasconcelos V."/>
            <person name="Leao P.N."/>
        </authorList>
    </citation>
    <scope>NUCLEOTIDE SEQUENCE</scope>
    <source>
        <strain evidence="7">LEGE 11480</strain>
    </source>
</reference>
<dbReference type="EMBL" id="JADEXQ010000026">
    <property type="protein sequence ID" value="MBE9030002.1"/>
    <property type="molecule type" value="Genomic_DNA"/>
</dbReference>
<evidence type="ECO:0000256" key="5">
    <source>
        <dbReference type="PROSITE-ProRule" id="PRU10141"/>
    </source>
</evidence>
<dbReference type="InterPro" id="IPR045269">
    <property type="entry name" value="Atg1-like"/>
</dbReference>
<organism evidence="7 8">
    <name type="scientific">Romeriopsis navalis LEGE 11480</name>
    <dbReference type="NCBI Taxonomy" id="2777977"/>
    <lineage>
        <taxon>Bacteria</taxon>
        <taxon>Bacillati</taxon>
        <taxon>Cyanobacteriota</taxon>
        <taxon>Cyanophyceae</taxon>
        <taxon>Leptolyngbyales</taxon>
        <taxon>Leptolyngbyaceae</taxon>
        <taxon>Romeriopsis</taxon>
        <taxon>Romeriopsis navalis</taxon>
    </lineage>
</organism>
<dbReference type="PROSITE" id="PS00107">
    <property type="entry name" value="PROTEIN_KINASE_ATP"/>
    <property type="match status" value="1"/>
</dbReference>
<sequence>MAMSKLIHTKYRILGQVGQGQFAQVFCGVDRGTGTIVALKKLNLQRSPANQFLHELNLLTRLRHPNIVQFYALDYDATGRYLITDYCAGGTLRDLMESAYPLRLTQCLDVIIDVLQGLAHAHAGGVIHCDLKPENILLAPVATGWSARIADFGVSRLMEDMVARGATAMPQGSPAYMAPESYYQQYSYASDLYAVGILLFELVVGQRPFSGRPGELMGAHLNQPLVMPDSVPFALRSIITTALQKLPQRRFDSASAMLKSVRLAAEILQATQPETLSGVIESHPIAGHPPKLDFQACSQRPVDQVATEHSGLSTIDPEGKWRAVTQPIATADRTVDAANTASHTFQILRLPGHAPVHMAQDWPQPEQLIALDQRHGLAILPDLENRSPNYRTWRLFNRRGGFVDYCRLPATVGPLVCHQHEPYGVLTISIGDPQVALLIDLKPLKVRRLTFDFAPDCLVAMDCGYALANRSGQLLILDEAGEPLSQCQLFDDSERELISITALDPNQLAIVTDVGTKHFRSVIDVAQLLPTEVAD</sequence>
<protein>
    <submittedName>
        <fullName evidence="7">Serine/threonine protein kinase</fullName>
    </submittedName>
</protein>
<keyword evidence="8" id="KW-1185">Reference proteome</keyword>
<keyword evidence="1" id="KW-0808">Transferase</keyword>
<dbReference type="SUPFAM" id="SSF56112">
    <property type="entry name" value="Protein kinase-like (PK-like)"/>
    <property type="match status" value="1"/>
</dbReference>
<dbReference type="CDD" id="cd14014">
    <property type="entry name" value="STKc_PknB_like"/>
    <property type="match status" value="1"/>
</dbReference>
<dbReference type="PROSITE" id="PS50011">
    <property type="entry name" value="PROTEIN_KINASE_DOM"/>
    <property type="match status" value="1"/>
</dbReference>
<keyword evidence="2 5" id="KW-0547">Nucleotide-binding</keyword>
<evidence type="ECO:0000256" key="2">
    <source>
        <dbReference type="ARBA" id="ARBA00022741"/>
    </source>
</evidence>
<dbReference type="GO" id="GO:0005776">
    <property type="term" value="C:autophagosome"/>
    <property type="evidence" value="ECO:0007669"/>
    <property type="project" value="TreeGrafter"/>
</dbReference>
<comment type="caution">
    <text evidence="7">The sequence shown here is derived from an EMBL/GenBank/DDBJ whole genome shotgun (WGS) entry which is preliminary data.</text>
</comment>
<keyword evidence="4 5" id="KW-0067">ATP-binding</keyword>
<keyword evidence="3 7" id="KW-0418">Kinase</keyword>
<dbReference type="InterPro" id="IPR008271">
    <property type="entry name" value="Ser/Thr_kinase_AS"/>
</dbReference>
<dbReference type="PROSITE" id="PS00108">
    <property type="entry name" value="PROTEIN_KINASE_ST"/>
    <property type="match status" value="1"/>
</dbReference>
<proteinExistence type="predicted"/>
<evidence type="ECO:0000256" key="3">
    <source>
        <dbReference type="ARBA" id="ARBA00022777"/>
    </source>
</evidence>
<dbReference type="PANTHER" id="PTHR24348:SF22">
    <property type="entry name" value="NON-SPECIFIC SERINE_THREONINE PROTEIN KINASE"/>
    <property type="match status" value="1"/>
</dbReference>
<feature type="binding site" evidence="5">
    <location>
        <position position="40"/>
    </location>
    <ligand>
        <name>ATP</name>
        <dbReference type="ChEBI" id="CHEBI:30616"/>
    </ligand>
</feature>
<dbReference type="InterPro" id="IPR000719">
    <property type="entry name" value="Prot_kinase_dom"/>
</dbReference>
<dbReference type="GO" id="GO:0034045">
    <property type="term" value="C:phagophore assembly site membrane"/>
    <property type="evidence" value="ECO:0007669"/>
    <property type="project" value="TreeGrafter"/>
</dbReference>
<dbReference type="GO" id="GO:0005524">
    <property type="term" value="F:ATP binding"/>
    <property type="evidence" value="ECO:0007669"/>
    <property type="project" value="UniProtKB-UniRule"/>
</dbReference>
<dbReference type="Gene3D" id="1.10.510.10">
    <property type="entry name" value="Transferase(Phosphotransferase) domain 1"/>
    <property type="match status" value="1"/>
</dbReference>